<dbReference type="EMBL" id="JAGKHQ010000003">
    <property type="protein sequence ID" value="KAG7519258.1"/>
    <property type="molecule type" value="Genomic_DNA"/>
</dbReference>
<evidence type="ECO:0000313" key="1">
    <source>
        <dbReference type="EMBL" id="KAG7519258.1"/>
    </source>
</evidence>
<dbReference type="Proteomes" id="UP000693946">
    <property type="component" value="Linkage Group LG11"/>
</dbReference>
<gene>
    <name evidence="1" type="ORF">JOB18_004912</name>
</gene>
<sequence>MPSVVVTAQEPGCLTCDESAGRTALFASSTLQICVEPCKRDEKQCCSVIGLTTSYCSPATDNPSDPGQRKEGHCLVCGVRLVSSLSSDNLLTRQEQHEVRQKSNTTTRSR</sequence>
<name>A0AAV6SPA5_SOLSE</name>
<organism evidence="1 2">
    <name type="scientific">Solea senegalensis</name>
    <name type="common">Senegalese sole</name>
    <dbReference type="NCBI Taxonomy" id="28829"/>
    <lineage>
        <taxon>Eukaryota</taxon>
        <taxon>Metazoa</taxon>
        <taxon>Chordata</taxon>
        <taxon>Craniata</taxon>
        <taxon>Vertebrata</taxon>
        <taxon>Euteleostomi</taxon>
        <taxon>Actinopterygii</taxon>
        <taxon>Neopterygii</taxon>
        <taxon>Teleostei</taxon>
        <taxon>Neoteleostei</taxon>
        <taxon>Acanthomorphata</taxon>
        <taxon>Carangaria</taxon>
        <taxon>Pleuronectiformes</taxon>
        <taxon>Pleuronectoidei</taxon>
        <taxon>Soleidae</taxon>
        <taxon>Solea</taxon>
    </lineage>
</organism>
<reference evidence="1 2" key="1">
    <citation type="journal article" date="2021" name="Sci. Rep.">
        <title>Chromosome anchoring in Senegalese sole (Solea senegalensis) reveals sex-associated markers and genome rearrangements in flatfish.</title>
        <authorList>
            <person name="Guerrero-Cozar I."/>
            <person name="Gomez-Garrido J."/>
            <person name="Berbel C."/>
            <person name="Martinez-Blanch J.F."/>
            <person name="Alioto T."/>
            <person name="Claros M.G."/>
            <person name="Gagnaire P.A."/>
            <person name="Manchado M."/>
        </authorList>
    </citation>
    <scope>NUCLEOTIDE SEQUENCE [LARGE SCALE GENOMIC DNA]</scope>
    <source>
        <strain evidence="1">Sse05_10M</strain>
    </source>
</reference>
<dbReference type="AlphaFoldDB" id="A0AAV6SPA5"/>
<proteinExistence type="predicted"/>
<comment type="caution">
    <text evidence="1">The sequence shown here is derived from an EMBL/GenBank/DDBJ whole genome shotgun (WGS) entry which is preliminary data.</text>
</comment>
<accession>A0AAV6SPA5</accession>
<keyword evidence="2" id="KW-1185">Reference proteome</keyword>
<evidence type="ECO:0000313" key="2">
    <source>
        <dbReference type="Proteomes" id="UP000693946"/>
    </source>
</evidence>
<protein>
    <submittedName>
        <fullName evidence="1">Uncharacterized protein</fullName>
    </submittedName>
</protein>